<dbReference type="Pfam" id="PF21088">
    <property type="entry name" value="MS_channel_1st"/>
    <property type="match status" value="1"/>
</dbReference>
<sequence length="281" mass="30647">MQDMQQLYEQGYAWLVTNGADFLLNLVGAVVIFYIGKWAARGLKGVSRRLMQRARLDDTLVSFAANIIYALILAFVIIAALGQLGIQTASLIAILGAAGLAVGLALQGSLSNFAAGVLMILFRPFRVGDYVEAAGTSGTVDEIEIFQTRLRTPDNKVVIVPNASVTGGTIVNYSAMDTRRVDMVIGVHYDTDLPRARNLLMEIITADERVLADPAPVVVVGDLGASTVDFWVRPWCKATDYWPLKWDMLETIKTRLEAEGITIAFPQLDVHLFREEGQGAG</sequence>
<evidence type="ECO:0000259" key="8">
    <source>
        <dbReference type="Pfam" id="PF00924"/>
    </source>
</evidence>
<dbReference type="AlphaFoldDB" id="A0A5B8RCQ0"/>
<dbReference type="InterPro" id="IPR011014">
    <property type="entry name" value="MscS_channel_TM-2"/>
</dbReference>
<evidence type="ECO:0000259" key="9">
    <source>
        <dbReference type="Pfam" id="PF21082"/>
    </source>
</evidence>
<dbReference type="Pfam" id="PF00924">
    <property type="entry name" value="MS_channel_2nd"/>
    <property type="match status" value="1"/>
</dbReference>
<dbReference type="InterPro" id="IPR045275">
    <property type="entry name" value="MscS_archaea/bacteria_type"/>
</dbReference>
<evidence type="ECO:0000256" key="1">
    <source>
        <dbReference type="ARBA" id="ARBA00004651"/>
    </source>
</evidence>
<evidence type="ECO:0000259" key="10">
    <source>
        <dbReference type="Pfam" id="PF21088"/>
    </source>
</evidence>
<name>A0A5B8RCQ0_9ZZZZ</name>
<dbReference type="InterPro" id="IPR049278">
    <property type="entry name" value="MS_channel_C"/>
</dbReference>
<dbReference type="PROSITE" id="PS01246">
    <property type="entry name" value="UPF0003"/>
    <property type="match status" value="1"/>
</dbReference>
<feature type="domain" description="Mechanosensitive ion channel MscS" evidence="8">
    <location>
        <begin position="109"/>
        <end position="174"/>
    </location>
</feature>
<dbReference type="EMBL" id="MN079108">
    <property type="protein sequence ID" value="QEA05708.1"/>
    <property type="molecule type" value="Genomic_DNA"/>
</dbReference>
<keyword evidence="6 7" id="KW-0472">Membrane</keyword>
<dbReference type="InterPro" id="IPR010920">
    <property type="entry name" value="LSM_dom_sf"/>
</dbReference>
<feature type="transmembrane region" description="Helical" evidence="7">
    <location>
        <begin position="60"/>
        <end position="86"/>
    </location>
</feature>
<keyword evidence="5 7" id="KW-1133">Transmembrane helix</keyword>
<organism evidence="11">
    <name type="scientific">uncultured organism</name>
    <dbReference type="NCBI Taxonomy" id="155900"/>
    <lineage>
        <taxon>unclassified sequences</taxon>
        <taxon>environmental samples</taxon>
    </lineage>
</organism>
<dbReference type="SUPFAM" id="SSF82861">
    <property type="entry name" value="Mechanosensitive channel protein MscS (YggB), transmembrane region"/>
    <property type="match status" value="1"/>
</dbReference>
<feature type="transmembrane region" description="Helical" evidence="7">
    <location>
        <begin position="22"/>
        <end position="40"/>
    </location>
</feature>
<dbReference type="InterPro" id="IPR006686">
    <property type="entry name" value="MscS_channel_CS"/>
</dbReference>
<reference evidence="11" key="1">
    <citation type="submission" date="2019-06" db="EMBL/GenBank/DDBJ databases">
        <authorList>
            <person name="Murdoch R.W."/>
            <person name="Fathepure B."/>
        </authorList>
    </citation>
    <scope>NUCLEOTIDE SEQUENCE</scope>
</reference>
<dbReference type="SUPFAM" id="SSF82689">
    <property type="entry name" value="Mechanosensitive channel protein MscS (YggB), C-terminal domain"/>
    <property type="match status" value="1"/>
</dbReference>
<dbReference type="InterPro" id="IPR023408">
    <property type="entry name" value="MscS_beta-dom_sf"/>
</dbReference>
<dbReference type="GO" id="GO:0005886">
    <property type="term" value="C:plasma membrane"/>
    <property type="evidence" value="ECO:0007669"/>
    <property type="project" value="UniProtKB-SubCell"/>
</dbReference>
<dbReference type="GO" id="GO:0008381">
    <property type="term" value="F:mechanosensitive monoatomic ion channel activity"/>
    <property type="evidence" value="ECO:0007669"/>
    <property type="project" value="InterPro"/>
</dbReference>
<dbReference type="Pfam" id="PF21082">
    <property type="entry name" value="MS_channel_3rd"/>
    <property type="match status" value="1"/>
</dbReference>
<feature type="transmembrane region" description="Helical" evidence="7">
    <location>
        <begin position="92"/>
        <end position="122"/>
    </location>
</feature>
<comment type="subcellular location">
    <subcellularLocation>
        <location evidence="1">Cell membrane</location>
        <topology evidence="1">Multi-pass membrane protein</topology>
    </subcellularLocation>
</comment>
<dbReference type="InterPro" id="IPR008910">
    <property type="entry name" value="MSC_TM_helix"/>
</dbReference>
<keyword evidence="3" id="KW-1003">Cell membrane</keyword>
<accession>A0A5B8RCQ0</accession>
<comment type="similarity">
    <text evidence="2">Belongs to the MscS (TC 1.A.23) family.</text>
</comment>
<evidence type="ECO:0000256" key="4">
    <source>
        <dbReference type="ARBA" id="ARBA00022692"/>
    </source>
</evidence>
<dbReference type="Gene3D" id="1.10.287.1260">
    <property type="match status" value="1"/>
</dbReference>
<evidence type="ECO:0000256" key="7">
    <source>
        <dbReference type="SAM" id="Phobius"/>
    </source>
</evidence>
<protein>
    <submittedName>
        <fullName evidence="11">Small-conductance mechanosensitive channel</fullName>
    </submittedName>
</protein>
<dbReference type="Gene3D" id="2.30.30.60">
    <property type="match status" value="1"/>
</dbReference>
<feature type="domain" description="Mechanosensitive ion channel MscS C-terminal" evidence="9">
    <location>
        <begin position="181"/>
        <end position="263"/>
    </location>
</feature>
<dbReference type="InterPro" id="IPR006685">
    <property type="entry name" value="MscS_channel_2nd"/>
</dbReference>
<proteinExistence type="inferred from homology"/>
<evidence type="ECO:0000256" key="3">
    <source>
        <dbReference type="ARBA" id="ARBA00022475"/>
    </source>
</evidence>
<feature type="domain" description="Mechanosensitive ion channel transmembrane helices 2/3" evidence="10">
    <location>
        <begin position="66"/>
        <end position="107"/>
    </location>
</feature>
<dbReference type="Pfam" id="PF05552">
    <property type="entry name" value="MS_channel_1st_1"/>
    <property type="match status" value="1"/>
</dbReference>
<evidence type="ECO:0000256" key="2">
    <source>
        <dbReference type="ARBA" id="ARBA00008017"/>
    </source>
</evidence>
<dbReference type="SUPFAM" id="SSF50182">
    <property type="entry name" value="Sm-like ribonucleoproteins"/>
    <property type="match status" value="1"/>
</dbReference>
<dbReference type="InterPro" id="IPR049142">
    <property type="entry name" value="MS_channel_1st"/>
</dbReference>
<dbReference type="PANTHER" id="PTHR30221">
    <property type="entry name" value="SMALL-CONDUCTANCE MECHANOSENSITIVE CHANNEL"/>
    <property type="match status" value="1"/>
</dbReference>
<evidence type="ECO:0000256" key="5">
    <source>
        <dbReference type="ARBA" id="ARBA00022989"/>
    </source>
</evidence>
<evidence type="ECO:0000256" key="6">
    <source>
        <dbReference type="ARBA" id="ARBA00023136"/>
    </source>
</evidence>
<evidence type="ECO:0000313" key="11">
    <source>
        <dbReference type="EMBL" id="QEA05708.1"/>
    </source>
</evidence>
<dbReference type="InterPro" id="IPR011066">
    <property type="entry name" value="MscS_channel_C_sf"/>
</dbReference>
<dbReference type="Gene3D" id="3.30.70.100">
    <property type="match status" value="1"/>
</dbReference>
<keyword evidence="4 7" id="KW-0812">Transmembrane</keyword>
<gene>
    <name evidence="11" type="primary">mscS</name>
    <name evidence="11" type="ORF">KBTEX_02032</name>
</gene>
<dbReference type="PANTHER" id="PTHR30221:SF1">
    <property type="entry name" value="SMALL-CONDUCTANCE MECHANOSENSITIVE CHANNEL"/>
    <property type="match status" value="1"/>
</dbReference>